<dbReference type="PROSITE" id="PS51553">
    <property type="entry name" value="GMPS_ATP_PPASE"/>
    <property type="match status" value="1"/>
</dbReference>
<dbReference type="FunFam" id="3.40.50.880:FF:000001">
    <property type="entry name" value="GMP synthase [glutamine-hydrolyzing]"/>
    <property type="match status" value="1"/>
</dbReference>
<dbReference type="CDD" id="cd01997">
    <property type="entry name" value="GMP_synthase_C"/>
    <property type="match status" value="1"/>
</dbReference>
<dbReference type="PRINTS" id="PR00096">
    <property type="entry name" value="GATASE"/>
</dbReference>
<keyword evidence="7 9" id="KW-0067">ATP-binding</keyword>
<feature type="binding site" evidence="10">
    <location>
        <begin position="215"/>
        <end position="221"/>
    </location>
    <ligand>
        <name>ATP</name>
        <dbReference type="ChEBI" id="CHEBI:30616"/>
    </ligand>
</feature>
<evidence type="ECO:0000256" key="4">
    <source>
        <dbReference type="ARBA" id="ARBA00022741"/>
    </source>
</evidence>
<gene>
    <name evidence="9 12" type="primary">guaA</name>
    <name evidence="12" type="ORF">ENI34_05795</name>
</gene>
<dbReference type="InterPro" id="IPR017926">
    <property type="entry name" value="GATASE"/>
</dbReference>
<comment type="caution">
    <text evidence="12">The sequence shown here is derived from an EMBL/GenBank/DDBJ whole genome shotgun (WGS) entry which is preliminary data.</text>
</comment>
<name>A0A9C9EM24_UNCW3</name>
<organism evidence="12 13">
    <name type="scientific">candidate division WOR-3 bacterium</name>
    <dbReference type="NCBI Taxonomy" id="2052148"/>
    <lineage>
        <taxon>Bacteria</taxon>
        <taxon>Bacteria division WOR-3</taxon>
    </lineage>
</organism>
<evidence type="ECO:0000259" key="11">
    <source>
        <dbReference type="PROSITE" id="PS51553"/>
    </source>
</evidence>
<dbReference type="Pfam" id="PF02540">
    <property type="entry name" value="NAD_synthase"/>
    <property type="match status" value="1"/>
</dbReference>
<keyword evidence="4 9" id="KW-0547">Nucleotide-binding</keyword>
<dbReference type="PRINTS" id="PR00099">
    <property type="entry name" value="CPSGATASE"/>
</dbReference>
<dbReference type="PRINTS" id="PR00097">
    <property type="entry name" value="ANTSNTHASEII"/>
</dbReference>
<evidence type="ECO:0000256" key="2">
    <source>
        <dbReference type="ARBA" id="ARBA00005153"/>
    </source>
</evidence>
<dbReference type="Gene3D" id="3.40.50.880">
    <property type="match status" value="1"/>
</dbReference>
<accession>A0A9C9EM24</accession>
<dbReference type="InterPro" id="IPR025777">
    <property type="entry name" value="GMPS_ATP_PPase_dom"/>
</dbReference>
<dbReference type="GO" id="GO:0005524">
    <property type="term" value="F:ATP binding"/>
    <property type="evidence" value="ECO:0007669"/>
    <property type="project" value="UniProtKB-UniRule"/>
</dbReference>
<evidence type="ECO:0000256" key="8">
    <source>
        <dbReference type="ARBA" id="ARBA00022962"/>
    </source>
</evidence>
<comment type="subunit">
    <text evidence="9">Homodimer.</text>
</comment>
<dbReference type="CDD" id="cd01742">
    <property type="entry name" value="GATase1_GMP_Synthase"/>
    <property type="match status" value="1"/>
</dbReference>
<comment type="pathway">
    <text evidence="2 9">Purine metabolism; GMP biosynthesis; GMP from XMP (L-Gln route): step 1/1.</text>
</comment>
<protein>
    <recommendedName>
        <fullName evidence="9">GMP synthase [glutamine-hydrolyzing]</fullName>
        <ecNumber evidence="9">6.3.5.2</ecNumber>
    </recommendedName>
    <alternativeName>
        <fullName evidence="9">GMP synthetase</fullName>
    </alternativeName>
    <alternativeName>
        <fullName evidence="9">Glutamine amidotransferase</fullName>
    </alternativeName>
</protein>
<dbReference type="InterPro" id="IPR001674">
    <property type="entry name" value="GMP_synth_C"/>
</dbReference>
<dbReference type="Gene3D" id="3.40.50.620">
    <property type="entry name" value="HUPs"/>
    <property type="match status" value="1"/>
</dbReference>
<dbReference type="NCBIfam" id="TIGR00884">
    <property type="entry name" value="guaA_Cterm"/>
    <property type="match status" value="1"/>
</dbReference>
<dbReference type="PANTHER" id="PTHR11922">
    <property type="entry name" value="GMP SYNTHASE-RELATED"/>
    <property type="match status" value="1"/>
</dbReference>
<evidence type="ECO:0000256" key="6">
    <source>
        <dbReference type="ARBA" id="ARBA00022755"/>
    </source>
</evidence>
<evidence type="ECO:0000256" key="10">
    <source>
        <dbReference type="PROSITE-ProRule" id="PRU00886"/>
    </source>
</evidence>
<dbReference type="NCBIfam" id="TIGR00888">
    <property type="entry name" value="guaA_Nterm"/>
    <property type="match status" value="1"/>
</dbReference>
<keyword evidence="5 9" id="KW-0332">GMP biosynthesis</keyword>
<keyword evidence="8 9" id="KW-0315">Glutamine amidotransferase</keyword>
<dbReference type="Pfam" id="PF00117">
    <property type="entry name" value="GATase"/>
    <property type="match status" value="1"/>
</dbReference>
<dbReference type="PANTHER" id="PTHR11922:SF2">
    <property type="entry name" value="GMP SYNTHASE [GLUTAMINE-HYDROLYZING]"/>
    <property type="match status" value="1"/>
</dbReference>
<keyword evidence="3 9" id="KW-0436">Ligase</keyword>
<dbReference type="InterPro" id="IPR004739">
    <property type="entry name" value="GMP_synth_GATase"/>
</dbReference>
<feature type="active site" description="Nucleophile" evidence="9">
    <location>
        <position position="77"/>
    </location>
</feature>
<evidence type="ECO:0000256" key="7">
    <source>
        <dbReference type="ARBA" id="ARBA00022840"/>
    </source>
</evidence>
<evidence type="ECO:0000256" key="9">
    <source>
        <dbReference type="HAMAP-Rule" id="MF_00344"/>
    </source>
</evidence>
<dbReference type="SUPFAM" id="SSF54810">
    <property type="entry name" value="GMP synthetase C-terminal dimerisation domain"/>
    <property type="match status" value="1"/>
</dbReference>
<dbReference type="InterPro" id="IPR022310">
    <property type="entry name" value="NAD/GMP_synthase"/>
</dbReference>
<dbReference type="FunFam" id="3.30.300.10:FF:000002">
    <property type="entry name" value="GMP synthase [glutamine-hydrolyzing]"/>
    <property type="match status" value="1"/>
</dbReference>
<dbReference type="InterPro" id="IPR022955">
    <property type="entry name" value="GMP_synthase"/>
</dbReference>
<keyword evidence="6 9" id="KW-0658">Purine biosynthesis</keyword>
<dbReference type="PROSITE" id="PS51273">
    <property type="entry name" value="GATASE_TYPE_1"/>
    <property type="match status" value="1"/>
</dbReference>
<dbReference type="EC" id="6.3.5.2" evidence="9"/>
<evidence type="ECO:0000256" key="3">
    <source>
        <dbReference type="ARBA" id="ARBA00022598"/>
    </source>
</evidence>
<dbReference type="FunFam" id="3.40.50.620:FF:000001">
    <property type="entry name" value="GMP synthase [glutamine-hydrolyzing]"/>
    <property type="match status" value="1"/>
</dbReference>
<comment type="catalytic activity">
    <reaction evidence="9">
        <text>XMP + L-glutamine + ATP + H2O = GMP + L-glutamate + AMP + diphosphate + 2 H(+)</text>
        <dbReference type="Rhea" id="RHEA:11680"/>
        <dbReference type="ChEBI" id="CHEBI:15377"/>
        <dbReference type="ChEBI" id="CHEBI:15378"/>
        <dbReference type="ChEBI" id="CHEBI:29985"/>
        <dbReference type="ChEBI" id="CHEBI:30616"/>
        <dbReference type="ChEBI" id="CHEBI:33019"/>
        <dbReference type="ChEBI" id="CHEBI:57464"/>
        <dbReference type="ChEBI" id="CHEBI:58115"/>
        <dbReference type="ChEBI" id="CHEBI:58359"/>
        <dbReference type="ChEBI" id="CHEBI:456215"/>
        <dbReference type="EC" id="6.3.5.2"/>
    </reaction>
</comment>
<comment type="function">
    <text evidence="1 9">Catalyzes the synthesis of GMP from XMP.</text>
</comment>
<dbReference type="InterPro" id="IPR014729">
    <property type="entry name" value="Rossmann-like_a/b/a_fold"/>
</dbReference>
<dbReference type="EMBL" id="DRIG01000062">
    <property type="protein sequence ID" value="HEC78638.1"/>
    <property type="molecule type" value="Genomic_DNA"/>
</dbReference>
<evidence type="ECO:0000256" key="5">
    <source>
        <dbReference type="ARBA" id="ARBA00022749"/>
    </source>
</evidence>
<dbReference type="GO" id="GO:0005829">
    <property type="term" value="C:cytosol"/>
    <property type="evidence" value="ECO:0007669"/>
    <property type="project" value="TreeGrafter"/>
</dbReference>
<dbReference type="SUPFAM" id="SSF52317">
    <property type="entry name" value="Class I glutamine amidotransferase-like"/>
    <property type="match status" value="1"/>
</dbReference>
<dbReference type="GO" id="GO:0003921">
    <property type="term" value="F:GMP synthase activity"/>
    <property type="evidence" value="ECO:0007669"/>
    <property type="project" value="InterPro"/>
</dbReference>
<feature type="active site" evidence="9">
    <location>
        <position position="163"/>
    </location>
</feature>
<dbReference type="Proteomes" id="UP000885826">
    <property type="component" value="Unassembled WGS sequence"/>
</dbReference>
<evidence type="ECO:0000313" key="13">
    <source>
        <dbReference type="Proteomes" id="UP000885826"/>
    </source>
</evidence>
<dbReference type="Pfam" id="PF00958">
    <property type="entry name" value="GMP_synt_C"/>
    <property type="match status" value="1"/>
</dbReference>
<dbReference type="NCBIfam" id="NF000848">
    <property type="entry name" value="PRK00074.1"/>
    <property type="match status" value="1"/>
</dbReference>
<dbReference type="InterPro" id="IPR029062">
    <property type="entry name" value="Class_I_gatase-like"/>
</dbReference>
<feature type="active site" evidence="9">
    <location>
        <position position="161"/>
    </location>
</feature>
<reference evidence="12" key="1">
    <citation type="journal article" date="2020" name="mSystems">
        <title>Genome- and Community-Level Interaction Insights into Carbon Utilization and Element Cycling Functions of Hydrothermarchaeota in Hydrothermal Sediment.</title>
        <authorList>
            <person name="Zhou Z."/>
            <person name="Liu Y."/>
            <person name="Xu W."/>
            <person name="Pan J."/>
            <person name="Luo Z.H."/>
            <person name="Li M."/>
        </authorList>
    </citation>
    <scope>NUCLEOTIDE SEQUENCE</scope>
    <source>
        <strain evidence="12">HyVt-388</strain>
    </source>
</reference>
<feature type="domain" description="GMPS ATP-PPase" evidence="11">
    <location>
        <begin position="188"/>
        <end position="377"/>
    </location>
</feature>
<dbReference type="SUPFAM" id="SSF52402">
    <property type="entry name" value="Adenine nucleotide alpha hydrolases-like"/>
    <property type="match status" value="1"/>
</dbReference>
<dbReference type="HAMAP" id="MF_00344">
    <property type="entry name" value="GMP_synthase"/>
    <property type="match status" value="1"/>
</dbReference>
<dbReference type="AlphaFoldDB" id="A0A9C9EM24"/>
<evidence type="ECO:0000313" key="12">
    <source>
        <dbReference type="EMBL" id="HEC78638.1"/>
    </source>
</evidence>
<evidence type="ECO:0000256" key="1">
    <source>
        <dbReference type="ARBA" id="ARBA00002332"/>
    </source>
</evidence>
<dbReference type="Gene3D" id="3.30.300.10">
    <property type="match status" value="1"/>
</dbReference>
<proteinExistence type="inferred from homology"/>
<sequence length="502" mass="56675">MIAVIDFGSQYTQLIARRVRECRVYSEIFSCFIEIEKLLDRDVEGLILSGGPGSVYQGRAKLFRKFFELNVPVLGICYGMQLAAKLHGGVVKYTKKREYGHALLTAKKALLFSDQPKKFSVWMSHGDSVVKLPKGAKVIASTETNPIAGFRLNNIYGIQFHPEVHHTRYGIKIIDNFLTKICHAKKNWSMSRFIDQEVERIRDLVGKDKVLCAVSGGIDSTVAASLAAKAVGDNLIGIFVDNGLLRMNERQEVEKILRPRINLKVVDARKRFLLKLAKVRDPEKKRKIIGREFISLFEASAKKIKNVRFLVQGTLYPDVIESGKGIGPSAVIKSHHNVGGLPEKMKLEIIEPLRLLFKDEVRRIAKMLGLPSRFIERKPFPGPGLAVRIIGPVTRERLETLRQADSILLEEARSLRNFKKIWQIFAVLLPFGSVGVMGDRRTYDAVCAIRAVYSEDGMTADWVRLPYKFLARVSSRITNEVKGINRVVFDISSKPPSTIEWE</sequence>